<name>H8KAD8_RICMS</name>
<dbReference type="Proteomes" id="UP000008008">
    <property type="component" value="Chromosome"/>
</dbReference>
<protein>
    <submittedName>
        <fullName evidence="1">Uncharacterized protein</fullName>
    </submittedName>
</protein>
<evidence type="ECO:0000313" key="1">
    <source>
        <dbReference type="EMBL" id="AFC73079.1"/>
    </source>
</evidence>
<accession>H8KAD8</accession>
<dbReference type="KEGG" id="rmo:MCI_00540"/>
<sequence>MFTAARDQYLTDINRLLIRSETNTLEMTPKNENIIFICELHQKIKRNILLRTRGGSLLFISILL</sequence>
<evidence type="ECO:0000313" key="2">
    <source>
        <dbReference type="Proteomes" id="UP000008008"/>
    </source>
</evidence>
<keyword evidence="2" id="KW-1185">Reference proteome</keyword>
<reference evidence="2" key="1">
    <citation type="submission" date="2012-02" db="EMBL/GenBank/DDBJ databases">
        <title>Complete genome sequence of Rickettsia montanensis strain OSU 85-930.</title>
        <authorList>
            <person name="Johnson S.L."/>
            <person name="Munk A.C."/>
            <person name="Han S."/>
            <person name="Bruce D.C."/>
            <person name="Dasch G.A."/>
        </authorList>
    </citation>
    <scope>NUCLEOTIDE SEQUENCE [LARGE SCALE GENOMIC DNA]</scope>
    <source>
        <strain evidence="2">OSU 85-930</strain>
    </source>
</reference>
<gene>
    <name evidence="1" type="ordered locus">MCI_00540</name>
</gene>
<organism evidence="1 2">
    <name type="scientific">Rickettsia montanensis (strain OSU 85-930)</name>
    <dbReference type="NCBI Taxonomy" id="1105114"/>
    <lineage>
        <taxon>Bacteria</taxon>
        <taxon>Pseudomonadati</taxon>
        <taxon>Pseudomonadota</taxon>
        <taxon>Alphaproteobacteria</taxon>
        <taxon>Rickettsiales</taxon>
        <taxon>Rickettsiaceae</taxon>
        <taxon>Rickettsieae</taxon>
        <taxon>Rickettsia</taxon>
        <taxon>spotted fever group</taxon>
    </lineage>
</organism>
<dbReference type="EMBL" id="CP003340">
    <property type="protein sequence ID" value="AFC73079.1"/>
    <property type="molecule type" value="Genomic_DNA"/>
</dbReference>
<dbReference type="AlphaFoldDB" id="H8KAD8"/>
<dbReference type="HOGENOM" id="CLU_2864988_0_0_5"/>
<proteinExistence type="predicted"/>